<keyword evidence="2" id="KW-0328">Glycosyltransferase</keyword>
<dbReference type="PATRIC" id="fig|1048834.4.peg.2628"/>
<evidence type="ECO:0000313" key="5">
    <source>
        <dbReference type="Proteomes" id="UP000000292"/>
    </source>
</evidence>
<evidence type="ECO:0000313" key="4">
    <source>
        <dbReference type="EMBL" id="AEJ44663.1"/>
    </source>
</evidence>
<dbReference type="Gene3D" id="3.20.20.70">
    <property type="entry name" value="Aldolase class I"/>
    <property type="match status" value="1"/>
</dbReference>
<dbReference type="eggNOG" id="COG0157">
    <property type="taxonomic scope" value="Bacteria"/>
</dbReference>
<dbReference type="KEGG" id="aad:TC41_2770"/>
<dbReference type="PANTHER" id="PTHR32179">
    <property type="entry name" value="NICOTINATE-NUCLEOTIDE PYROPHOSPHORYLASE [CARBOXYLATING]"/>
    <property type="match status" value="1"/>
</dbReference>
<dbReference type="GO" id="GO:0009435">
    <property type="term" value="P:NAD+ biosynthetic process"/>
    <property type="evidence" value="ECO:0007669"/>
    <property type="project" value="InterPro"/>
</dbReference>
<keyword evidence="2" id="KW-0808">Transferase</keyword>
<dbReference type="EMBL" id="CP002902">
    <property type="protein sequence ID" value="AEJ44663.1"/>
    <property type="molecule type" value="Genomic_DNA"/>
</dbReference>
<dbReference type="GO" id="GO:0034213">
    <property type="term" value="P:quinolinate catabolic process"/>
    <property type="evidence" value="ECO:0007669"/>
    <property type="project" value="TreeGrafter"/>
</dbReference>
<organism evidence="4 5">
    <name type="scientific">Alicyclobacillus acidocaldarius (strain Tc-4-1)</name>
    <name type="common">Bacillus acidocaldarius</name>
    <dbReference type="NCBI Taxonomy" id="1048834"/>
    <lineage>
        <taxon>Bacteria</taxon>
        <taxon>Bacillati</taxon>
        <taxon>Bacillota</taxon>
        <taxon>Bacilli</taxon>
        <taxon>Bacillales</taxon>
        <taxon>Alicyclobacillaceae</taxon>
        <taxon>Alicyclobacillus</taxon>
    </lineage>
</organism>
<feature type="domain" description="Quinolinate phosphoribosyl transferase C-terminal" evidence="3">
    <location>
        <begin position="2"/>
        <end position="82"/>
    </location>
</feature>
<dbReference type="GO" id="GO:0004514">
    <property type="term" value="F:nicotinate-nucleotide diphosphorylase (carboxylating) activity"/>
    <property type="evidence" value="ECO:0007669"/>
    <property type="project" value="InterPro"/>
</dbReference>
<dbReference type="PANTHER" id="PTHR32179:SF3">
    <property type="entry name" value="NICOTINATE-NUCLEOTIDE PYROPHOSPHORYLASE [CARBOXYLATING]"/>
    <property type="match status" value="1"/>
</dbReference>
<reference evidence="4 5" key="1">
    <citation type="journal article" date="2011" name="J. Bacteriol.">
        <title>Complete Genome Sequence of Alicyclobacillus acidocaldarius Strain Tc-4-1.</title>
        <authorList>
            <person name="Chen Y."/>
            <person name="He Y."/>
            <person name="Zhang B."/>
            <person name="Yang J."/>
            <person name="Li W."/>
            <person name="Dong Z."/>
            <person name="Hu S."/>
        </authorList>
    </citation>
    <scope>NUCLEOTIDE SEQUENCE [LARGE SCALE GENOMIC DNA]</scope>
    <source>
        <strain evidence="4 5">Tc-4-1</strain>
    </source>
</reference>
<evidence type="ECO:0000259" key="3">
    <source>
        <dbReference type="Pfam" id="PF01729"/>
    </source>
</evidence>
<gene>
    <name evidence="4" type="primary">nadC</name>
    <name evidence="4" type="ordered locus">TC41_2770</name>
</gene>
<dbReference type="Pfam" id="PF01729">
    <property type="entry name" value="QRPTase_C"/>
    <property type="match status" value="1"/>
</dbReference>
<dbReference type="AlphaFoldDB" id="F8IJF0"/>
<dbReference type="InterPro" id="IPR027277">
    <property type="entry name" value="NadC/ModD"/>
</dbReference>
<sequence length="88" mass="9519">MEVESLDQLEEAIAVGADVVLLDNMDLEIMREAVRRTGGRVLLEASGNMRPGRLRAVAETGVDLISMSHITMRAQAVDVGLDIDVELA</sequence>
<dbReference type="Proteomes" id="UP000000292">
    <property type="component" value="Chromosome"/>
</dbReference>
<evidence type="ECO:0000256" key="1">
    <source>
        <dbReference type="ARBA" id="ARBA00009400"/>
    </source>
</evidence>
<name>F8IJF0_ALIAT</name>
<reference evidence="5" key="2">
    <citation type="submission" date="2011-06" db="EMBL/GenBank/DDBJ databases">
        <title>The complete genome sequence of Alicyclobacillus acidocaldarius sp. Tc-4-1.</title>
        <authorList>
            <person name="Chen Y."/>
            <person name="He Y."/>
            <person name="Dong Z."/>
            <person name="Hu S."/>
        </authorList>
    </citation>
    <scope>NUCLEOTIDE SEQUENCE [LARGE SCALE GENOMIC DNA]</scope>
    <source>
        <strain evidence="5">Tc-4-1</strain>
    </source>
</reference>
<dbReference type="RefSeq" id="WP_014465490.1">
    <property type="nucleotide sequence ID" value="NC_017167.1"/>
</dbReference>
<dbReference type="SUPFAM" id="SSF51690">
    <property type="entry name" value="Nicotinate/Quinolinate PRTase C-terminal domain-like"/>
    <property type="match status" value="1"/>
</dbReference>
<dbReference type="InterPro" id="IPR013785">
    <property type="entry name" value="Aldolase_TIM"/>
</dbReference>
<dbReference type="STRING" id="1048834.TC41_2770"/>
<proteinExistence type="inferred from homology"/>
<dbReference type="InterPro" id="IPR002638">
    <property type="entry name" value="Quinolinate_PRibosylTrfase_C"/>
</dbReference>
<evidence type="ECO:0000256" key="2">
    <source>
        <dbReference type="ARBA" id="ARBA00022676"/>
    </source>
</evidence>
<comment type="similarity">
    <text evidence="1">Belongs to the NadC/ModD family.</text>
</comment>
<dbReference type="InterPro" id="IPR036068">
    <property type="entry name" value="Nicotinate_pribotase-like_C"/>
</dbReference>
<dbReference type="GO" id="GO:0005737">
    <property type="term" value="C:cytoplasm"/>
    <property type="evidence" value="ECO:0007669"/>
    <property type="project" value="TreeGrafter"/>
</dbReference>
<accession>F8IJF0</accession>
<protein>
    <submittedName>
        <fullName evidence="4">Nicotinate-nucleotide pyrophosphorylase</fullName>
    </submittedName>
</protein>
<dbReference type="HOGENOM" id="CLU_039622_4_2_9"/>